<dbReference type="Pfam" id="PF02902">
    <property type="entry name" value="Peptidase_C48"/>
    <property type="match status" value="1"/>
</dbReference>
<feature type="region of interest" description="Disordered" evidence="4">
    <location>
        <begin position="340"/>
        <end position="377"/>
    </location>
</feature>
<dbReference type="AlphaFoldDB" id="A0A8X7ULZ0"/>
<feature type="compositionally biased region" description="Polar residues" evidence="4">
    <location>
        <begin position="420"/>
        <end position="429"/>
    </location>
</feature>
<dbReference type="InterPro" id="IPR038765">
    <property type="entry name" value="Papain-like_cys_pep_sf"/>
</dbReference>
<dbReference type="PROSITE" id="PS50600">
    <property type="entry name" value="ULP_PROTEASE"/>
    <property type="match status" value="1"/>
</dbReference>
<dbReference type="GO" id="GO:0008234">
    <property type="term" value="F:cysteine-type peptidase activity"/>
    <property type="evidence" value="ECO:0007669"/>
    <property type="project" value="InterPro"/>
</dbReference>
<evidence type="ECO:0000256" key="2">
    <source>
        <dbReference type="ARBA" id="ARBA00022670"/>
    </source>
</evidence>
<feature type="compositionally biased region" description="Basic and acidic residues" evidence="4">
    <location>
        <begin position="343"/>
        <end position="352"/>
    </location>
</feature>
<evidence type="ECO:0000256" key="1">
    <source>
        <dbReference type="ARBA" id="ARBA00005234"/>
    </source>
</evidence>
<dbReference type="GO" id="GO:0006508">
    <property type="term" value="P:proteolysis"/>
    <property type="evidence" value="ECO:0007669"/>
    <property type="project" value="UniProtKB-KW"/>
</dbReference>
<dbReference type="SUPFAM" id="SSF54001">
    <property type="entry name" value="Cysteine proteinases"/>
    <property type="match status" value="1"/>
</dbReference>
<keyword evidence="3" id="KW-0378">Hydrolase</keyword>
<sequence length="989" mass="112800">MTKPKGKKKKGKTILFATDRFPVKRLNIYSSLEILPFIRHVLRGTREFDTIRQSSFGKLFDIPARRAPRQLLCLPEHTLWTGFGGKPLRYGLQEFGTVTGLDCRPFPEGYHPDTAKTVVPGKDRVWKRVIGKKETITVAELCRMLETSDKMSPWRKIRLALIIIVDGVLIAHQQEAHPTPRYVSMLEDLETFFAFPWGRESFLKTISCMKPPKFQEEEILQGFPLSLQLVAFRAIPQLLSYILAPTDQKTLMDMEDRHLPQHPSINSEDMFRVEFATDLQVTPIIPIQSQPQPGWGVWPNDPKDNRVIYLEQLIDDHHSFNKAMWPGGVTSEPLNVASKARRERPGMKESVRLKQSLKPKSVNNKNTSVKKQRRISSYFTRSSTTSLTNEQLTEMVIELQRGMKHLHQLIKRKKKRSHGKQSSFHTLLNRSKKPDTPQNTDNPEPSSRNDEPNDQDVLARDTYELPQRQSPIHEAQPEAFPLHDAAPNDQDVGAMETDELPLIQSPIISQYGAQLHRHSTQTLNDHPPIHTPDVHTSNVHNQETDQVSAMETDDTEMNTTNPNSPAWLEVTPKRYNFSSPNTNSAIYDKSEHPNSPPFNHVLLHGVRIYEPLSPDPSSPGPKFDSSLAPSSPLRNPLLLSPDNDSLSGFVVHASKVNAFQATTSSNSPPCIGTQLVVYKEHLGQDGFVDLTHTKDTPRHVPSMEENYLAKELFNSPDFPTHTLMTPLPQIQWDLFFKTLSANKNVFHVTPSTFDFSNNFLLDLAQPQKWTTTYHLEILTHMLAARHSNILAIEKAAFTSPSLTACIQENWMTFKGSRKKATFVWDQRLVDIVIHPGQKWMEDVHTVYTPMIWNDSHWVGLAINLDMGYVEMLDPMPVLYADKRVERFMLGLVTTLPYLVKKVAMCELTQFSGLKKFVWKRVPGLYQNTRSGDCGPVRIKFLEMHAHGDPVHHMSSLTDKTVDDIRKQYAMDIYKTIVMPSYYALRLPLS</sequence>
<accession>A0A8X7ULZ0</accession>
<keyword evidence="7" id="KW-1185">Reference proteome</keyword>
<evidence type="ECO:0000256" key="3">
    <source>
        <dbReference type="ARBA" id="ARBA00022801"/>
    </source>
</evidence>
<dbReference type="Pfam" id="PF09331">
    <property type="entry name" value="DUF1985"/>
    <property type="match status" value="1"/>
</dbReference>
<dbReference type="Proteomes" id="UP000886595">
    <property type="component" value="Unassembled WGS sequence"/>
</dbReference>
<organism evidence="6 7">
    <name type="scientific">Brassica carinata</name>
    <name type="common">Ethiopian mustard</name>
    <name type="synonym">Abyssinian cabbage</name>
    <dbReference type="NCBI Taxonomy" id="52824"/>
    <lineage>
        <taxon>Eukaryota</taxon>
        <taxon>Viridiplantae</taxon>
        <taxon>Streptophyta</taxon>
        <taxon>Embryophyta</taxon>
        <taxon>Tracheophyta</taxon>
        <taxon>Spermatophyta</taxon>
        <taxon>Magnoliopsida</taxon>
        <taxon>eudicotyledons</taxon>
        <taxon>Gunneridae</taxon>
        <taxon>Pentapetalae</taxon>
        <taxon>rosids</taxon>
        <taxon>malvids</taxon>
        <taxon>Brassicales</taxon>
        <taxon>Brassicaceae</taxon>
        <taxon>Brassiceae</taxon>
        <taxon>Brassica</taxon>
    </lineage>
</organism>
<feature type="compositionally biased region" description="Polar residues" evidence="4">
    <location>
        <begin position="436"/>
        <end position="446"/>
    </location>
</feature>
<feature type="region of interest" description="Disordered" evidence="4">
    <location>
        <begin position="407"/>
        <end position="454"/>
    </location>
</feature>
<feature type="compositionally biased region" description="Basic residues" evidence="4">
    <location>
        <begin position="407"/>
        <end position="419"/>
    </location>
</feature>
<dbReference type="EMBL" id="JAAMPC010000011">
    <property type="protein sequence ID" value="KAG2280806.1"/>
    <property type="molecule type" value="Genomic_DNA"/>
</dbReference>
<feature type="compositionally biased region" description="Low complexity" evidence="4">
    <location>
        <begin position="358"/>
        <end position="367"/>
    </location>
</feature>
<evidence type="ECO:0000256" key="4">
    <source>
        <dbReference type="SAM" id="MobiDB-lite"/>
    </source>
</evidence>
<comment type="similarity">
    <text evidence="1">Belongs to the peptidase C48 family.</text>
</comment>
<feature type="domain" description="Ubiquitin-like protease family profile" evidence="5">
    <location>
        <begin position="753"/>
        <end position="944"/>
    </location>
</feature>
<dbReference type="OrthoDB" id="1114153at2759"/>
<gene>
    <name evidence="6" type="ORF">Bca52824_052026</name>
</gene>
<dbReference type="InterPro" id="IPR015410">
    <property type="entry name" value="DUF1985"/>
</dbReference>
<dbReference type="PANTHER" id="PTHR48449">
    <property type="entry name" value="DUF1985 DOMAIN-CONTAINING PROTEIN"/>
    <property type="match status" value="1"/>
</dbReference>
<name>A0A8X7ULZ0_BRACI</name>
<evidence type="ECO:0000313" key="6">
    <source>
        <dbReference type="EMBL" id="KAG2280806.1"/>
    </source>
</evidence>
<protein>
    <recommendedName>
        <fullName evidence="5">Ubiquitin-like protease family profile domain-containing protein</fullName>
    </recommendedName>
</protein>
<comment type="caution">
    <text evidence="6">The sequence shown here is derived from an EMBL/GenBank/DDBJ whole genome shotgun (WGS) entry which is preliminary data.</text>
</comment>
<evidence type="ECO:0000313" key="7">
    <source>
        <dbReference type="Proteomes" id="UP000886595"/>
    </source>
</evidence>
<proteinExistence type="inferred from homology"/>
<reference evidence="6 7" key="1">
    <citation type="submission" date="2020-02" db="EMBL/GenBank/DDBJ databases">
        <authorList>
            <person name="Ma Q."/>
            <person name="Huang Y."/>
            <person name="Song X."/>
            <person name="Pei D."/>
        </authorList>
    </citation>
    <scope>NUCLEOTIDE SEQUENCE [LARGE SCALE GENOMIC DNA]</scope>
    <source>
        <strain evidence="6">Sxm20200214</strain>
        <tissue evidence="6">Leaf</tissue>
    </source>
</reference>
<dbReference type="Gene3D" id="3.40.395.10">
    <property type="entry name" value="Adenoviral Proteinase, Chain A"/>
    <property type="match status" value="1"/>
</dbReference>
<keyword evidence="2" id="KW-0645">Protease</keyword>
<dbReference type="InterPro" id="IPR003653">
    <property type="entry name" value="Peptidase_C48_C"/>
</dbReference>
<dbReference type="PANTHER" id="PTHR48449:SF1">
    <property type="entry name" value="DUF1985 DOMAIN-CONTAINING PROTEIN"/>
    <property type="match status" value="1"/>
</dbReference>
<evidence type="ECO:0000259" key="5">
    <source>
        <dbReference type="PROSITE" id="PS50600"/>
    </source>
</evidence>